<organism evidence="1 2">
    <name type="scientific">Erythrobacter ani</name>
    <dbReference type="NCBI Taxonomy" id="2827235"/>
    <lineage>
        <taxon>Bacteria</taxon>
        <taxon>Pseudomonadati</taxon>
        <taxon>Pseudomonadota</taxon>
        <taxon>Alphaproteobacteria</taxon>
        <taxon>Sphingomonadales</taxon>
        <taxon>Erythrobacteraceae</taxon>
        <taxon>Erythrobacter/Porphyrobacter group</taxon>
        <taxon>Erythrobacter</taxon>
    </lineage>
</organism>
<gene>
    <name evidence="1" type="ORF">KCG45_12840</name>
</gene>
<keyword evidence="2" id="KW-1185">Reference proteome</keyword>
<evidence type="ECO:0000313" key="1">
    <source>
        <dbReference type="EMBL" id="MBV7267071.1"/>
    </source>
</evidence>
<dbReference type="RefSeq" id="WP_218317711.1">
    <property type="nucleotide sequence ID" value="NZ_JAGSPB010000003.1"/>
</dbReference>
<comment type="caution">
    <text evidence="1">The sequence shown here is derived from an EMBL/GenBank/DDBJ whole genome shotgun (WGS) entry which is preliminary data.</text>
</comment>
<protein>
    <submittedName>
        <fullName evidence="1">Iron-sulfur cluster assembly scaffold protein</fullName>
    </submittedName>
</protein>
<evidence type="ECO:0000313" key="2">
    <source>
        <dbReference type="Proteomes" id="UP000699975"/>
    </source>
</evidence>
<sequence length="146" mass="15093">MADPASTKLYSPQLLALSASLANYPFDPAFIHRAEARSRTCGSTIIAGLDTAGDGRVTRIGLQVSACAVGQSSAGIMAGQIVGKSVDDLREVLREIEDWLGDAGPIPDWPGFNALAAAQPHSGRHGALLLPWKAALAALSSRDASG</sequence>
<dbReference type="Proteomes" id="UP000699975">
    <property type="component" value="Unassembled WGS sequence"/>
</dbReference>
<name>A0ABS6SPV3_9SPHN</name>
<reference evidence="1 2" key="1">
    <citation type="submission" date="2021-04" db="EMBL/GenBank/DDBJ databases">
        <authorList>
            <person name="Pira H."/>
            <person name="Risdian C."/>
            <person name="Wink J."/>
        </authorList>
    </citation>
    <scope>NUCLEOTIDE SEQUENCE [LARGE SCALE GENOMIC DNA]</scope>
    <source>
        <strain evidence="1 2">WH131</strain>
    </source>
</reference>
<accession>A0ABS6SPV3</accession>
<dbReference type="EMBL" id="JAGSPB010000003">
    <property type="protein sequence ID" value="MBV7267071.1"/>
    <property type="molecule type" value="Genomic_DNA"/>
</dbReference>
<proteinExistence type="predicted"/>